<proteinExistence type="predicted"/>
<name>A0ABR2QUB1_9ROSI</name>
<accession>A0ABR2QUB1</accession>
<reference evidence="1 2" key="1">
    <citation type="journal article" date="2024" name="G3 (Bethesda)">
        <title>Genome assembly of Hibiscus sabdariffa L. provides insights into metabolisms of medicinal natural products.</title>
        <authorList>
            <person name="Kim T."/>
        </authorList>
    </citation>
    <scope>NUCLEOTIDE SEQUENCE [LARGE SCALE GENOMIC DNA]</scope>
    <source>
        <strain evidence="1">TK-2024</strain>
        <tissue evidence="1">Old leaves</tissue>
    </source>
</reference>
<dbReference type="Proteomes" id="UP001396334">
    <property type="component" value="Unassembled WGS sequence"/>
</dbReference>
<comment type="caution">
    <text evidence="1">The sequence shown here is derived from an EMBL/GenBank/DDBJ whole genome shotgun (WGS) entry which is preliminary data.</text>
</comment>
<evidence type="ECO:0000313" key="2">
    <source>
        <dbReference type="Proteomes" id="UP001396334"/>
    </source>
</evidence>
<organism evidence="1 2">
    <name type="scientific">Hibiscus sabdariffa</name>
    <name type="common">roselle</name>
    <dbReference type="NCBI Taxonomy" id="183260"/>
    <lineage>
        <taxon>Eukaryota</taxon>
        <taxon>Viridiplantae</taxon>
        <taxon>Streptophyta</taxon>
        <taxon>Embryophyta</taxon>
        <taxon>Tracheophyta</taxon>
        <taxon>Spermatophyta</taxon>
        <taxon>Magnoliopsida</taxon>
        <taxon>eudicotyledons</taxon>
        <taxon>Gunneridae</taxon>
        <taxon>Pentapetalae</taxon>
        <taxon>rosids</taxon>
        <taxon>malvids</taxon>
        <taxon>Malvales</taxon>
        <taxon>Malvaceae</taxon>
        <taxon>Malvoideae</taxon>
        <taxon>Hibiscus</taxon>
    </lineage>
</organism>
<protein>
    <recommendedName>
        <fullName evidence="3">Reverse transcriptase zinc-binding domain-containing protein</fullName>
    </recommendedName>
</protein>
<dbReference type="EMBL" id="JBBPBN010000031">
    <property type="protein sequence ID" value="KAK9004318.1"/>
    <property type="molecule type" value="Genomic_DNA"/>
</dbReference>
<dbReference type="SUPFAM" id="SSF100934">
    <property type="entry name" value="Heat shock protein 70kD (HSP70), C-terminal subdomain"/>
    <property type="match status" value="1"/>
</dbReference>
<dbReference type="Gene3D" id="1.20.1270.10">
    <property type="match status" value="1"/>
</dbReference>
<evidence type="ECO:0000313" key="1">
    <source>
        <dbReference type="EMBL" id="KAK9004318.1"/>
    </source>
</evidence>
<evidence type="ECO:0008006" key="3">
    <source>
        <dbReference type="Google" id="ProtNLM"/>
    </source>
</evidence>
<sequence length="252" mass="28442">MDHEAEEFTEEDKKVNEKIDARNSLETYIYNMKNHISDKDKLKKGHLSSETTRPLPGRALIQPCRSFAWVSPRLWVVTVSQTTSFGKGTIQVRIQLYMVISTYAAPFSYLRPSPLWKAIKQLPTLPKVCILAWRLGQDWLPVGGRIRAANLGPVETVELLSHSNFAKLLLLLWNMWNRRNRLVHDSHLQPVWATVTATTLLHKDFLAANDLMRRPMSGLVFSSGVWSPPPLGTMVISVDGGLPYSTVVLVLG</sequence>
<gene>
    <name evidence="1" type="ORF">V6N11_002120</name>
</gene>
<dbReference type="InterPro" id="IPR029048">
    <property type="entry name" value="HSP70_C_sf"/>
</dbReference>
<keyword evidence="2" id="KW-1185">Reference proteome</keyword>